<evidence type="ECO:0000256" key="1">
    <source>
        <dbReference type="SAM" id="SignalP"/>
    </source>
</evidence>
<feature type="domain" description="Bacterial Ig-like" evidence="2">
    <location>
        <begin position="315"/>
        <end position="354"/>
    </location>
</feature>
<reference evidence="3 4" key="1">
    <citation type="submission" date="2024-01" db="EMBL/GenBank/DDBJ databases">
        <title>Niabella digestum sp. nov., isolated from waste digestion system.</title>
        <authorList>
            <person name="Zhang L."/>
        </authorList>
    </citation>
    <scope>NUCLEOTIDE SEQUENCE [LARGE SCALE GENOMIC DNA]</scope>
    <source>
        <strain evidence="3 4">A18</strain>
    </source>
</reference>
<proteinExistence type="predicted"/>
<feature type="chain" id="PRO_5046984844" evidence="1">
    <location>
        <begin position="23"/>
        <end position="464"/>
    </location>
</feature>
<dbReference type="PROSITE" id="PS51257">
    <property type="entry name" value="PROKAR_LIPOPROTEIN"/>
    <property type="match status" value="1"/>
</dbReference>
<dbReference type="NCBIfam" id="TIGR04131">
    <property type="entry name" value="Bac_Flav_CTERM"/>
    <property type="match status" value="1"/>
</dbReference>
<evidence type="ECO:0000313" key="3">
    <source>
        <dbReference type="EMBL" id="MEE6187921.1"/>
    </source>
</evidence>
<keyword evidence="4" id="KW-1185">Reference proteome</keyword>
<comment type="caution">
    <text evidence="3">The sequence shown here is derived from an EMBL/GenBank/DDBJ whole genome shotgun (WGS) entry which is preliminary data.</text>
</comment>
<dbReference type="InterPro" id="IPR026341">
    <property type="entry name" value="T9SS_type_B"/>
</dbReference>
<protein>
    <submittedName>
        <fullName evidence="3">Gliding motility-associated C-terminal domain-containing protein</fullName>
    </submittedName>
</protein>
<dbReference type="EMBL" id="JAZGLY010000007">
    <property type="protein sequence ID" value="MEE6187921.1"/>
    <property type="molecule type" value="Genomic_DNA"/>
</dbReference>
<evidence type="ECO:0000313" key="4">
    <source>
        <dbReference type="Proteomes" id="UP001357452"/>
    </source>
</evidence>
<dbReference type="RefSeq" id="WP_330975327.1">
    <property type="nucleotide sequence ID" value="NZ_JAZGLY010000007.1"/>
</dbReference>
<gene>
    <name evidence="3" type="ORF">V2H41_11620</name>
</gene>
<dbReference type="InterPro" id="IPR011081">
    <property type="entry name" value="Big_4"/>
</dbReference>
<dbReference type="Pfam" id="PF13585">
    <property type="entry name" value="CHU_C"/>
    <property type="match status" value="1"/>
</dbReference>
<dbReference type="Pfam" id="PF07532">
    <property type="entry name" value="Big_4"/>
    <property type="match status" value="1"/>
</dbReference>
<dbReference type="Proteomes" id="UP001357452">
    <property type="component" value="Unassembled WGS sequence"/>
</dbReference>
<name>A0ABU7RIZ3_9BACT</name>
<keyword evidence="1" id="KW-0732">Signal</keyword>
<organism evidence="3 4">
    <name type="scientific">Niabella digestorum</name>
    <dbReference type="NCBI Taxonomy" id="3117701"/>
    <lineage>
        <taxon>Bacteria</taxon>
        <taxon>Pseudomonadati</taxon>
        <taxon>Bacteroidota</taxon>
        <taxon>Chitinophagia</taxon>
        <taxon>Chitinophagales</taxon>
        <taxon>Chitinophagaceae</taxon>
        <taxon>Niabella</taxon>
    </lineage>
</organism>
<sequence>MTAKYYLKSAILIFIAAFSACTADIKEAADIDVPAPGKKSDTGPTPTNSAQIYFQQDFNSSTDYRDYIGTGTNQFDGLSFNGNATLNTLNNTLQIVKVGGSGTNRASASKTTTPFNPTGVGGFLRFEMDIEISDNTPGTNVSNGFLFSVGMGMSGTAPADPGNTTVHSAIYISPVATTGAFVIRGRAPSGNISSDPLEGKHKIIWFINNSGRPAGYLAPDGETIGSVLDDAADVWVVDQEGNAKLMLDDVPALTPELAGLRQFKISNNANFVGTIDIDNILIAEEPVIPLRKITAITPVPEVSAPIKTIFRLLPLPKTVEVTLEDGEKQMAEVRWSEITKYNQYRLGEYEVRGDLIAGSGTVNSEFLFTTTKVKLRENINIINTFSPNGDGINDTWLIPDLQCYTRSSVEVLDRDGRRLFYSTDPTVGWDGKNKDGKVIPGSYFYIIKVPDLLLEERGTVTVIK</sequence>
<accession>A0ABU7RIZ3</accession>
<evidence type="ECO:0000259" key="2">
    <source>
        <dbReference type="Pfam" id="PF07532"/>
    </source>
</evidence>
<feature type="signal peptide" evidence="1">
    <location>
        <begin position="1"/>
        <end position="22"/>
    </location>
</feature>